<dbReference type="GO" id="GO:0004386">
    <property type="term" value="F:helicase activity"/>
    <property type="evidence" value="ECO:0007669"/>
    <property type="project" value="UniProtKB-KW"/>
</dbReference>
<gene>
    <name evidence="7" type="ORF">BES08_06025</name>
</gene>
<proteinExistence type="predicted"/>
<dbReference type="AlphaFoldDB" id="A0A1D8A2Q5"/>
<dbReference type="PROSITE" id="PS51194">
    <property type="entry name" value="HELICASE_CTER"/>
    <property type="match status" value="1"/>
</dbReference>
<dbReference type="InterPro" id="IPR057342">
    <property type="entry name" value="DEXDc_RapA"/>
</dbReference>
<keyword evidence="4" id="KW-0067">ATP-binding</keyword>
<dbReference type="Proteomes" id="UP000094626">
    <property type="component" value="Chromosome"/>
</dbReference>
<name>A0A1D8A2Q5_9SPHN</name>
<feature type="domain" description="Helicase ATP-binding" evidence="5">
    <location>
        <begin position="111"/>
        <end position="284"/>
    </location>
</feature>
<keyword evidence="3 7" id="KW-0347">Helicase</keyword>
<dbReference type="RefSeq" id="WP_069707818.1">
    <property type="nucleotide sequence ID" value="NZ_CP017075.1"/>
</dbReference>
<evidence type="ECO:0000256" key="3">
    <source>
        <dbReference type="ARBA" id="ARBA00022806"/>
    </source>
</evidence>
<dbReference type="GO" id="GO:0005524">
    <property type="term" value="F:ATP binding"/>
    <property type="evidence" value="ECO:0007669"/>
    <property type="project" value="UniProtKB-KW"/>
</dbReference>
<dbReference type="KEGG" id="nre:BES08_06025"/>
<dbReference type="GO" id="GO:0016787">
    <property type="term" value="F:hydrolase activity"/>
    <property type="evidence" value="ECO:0007669"/>
    <property type="project" value="UniProtKB-KW"/>
</dbReference>
<organism evidence="7 8">
    <name type="scientific">Novosphingobium resinovorum</name>
    <dbReference type="NCBI Taxonomy" id="158500"/>
    <lineage>
        <taxon>Bacteria</taxon>
        <taxon>Pseudomonadati</taxon>
        <taxon>Pseudomonadota</taxon>
        <taxon>Alphaproteobacteria</taxon>
        <taxon>Sphingomonadales</taxon>
        <taxon>Sphingomonadaceae</taxon>
        <taxon>Novosphingobium</taxon>
    </lineage>
</organism>
<dbReference type="InterPro" id="IPR000330">
    <property type="entry name" value="SNF2_N"/>
</dbReference>
<protein>
    <submittedName>
        <fullName evidence="7">Helicase</fullName>
    </submittedName>
</protein>
<dbReference type="SMART" id="SM00490">
    <property type="entry name" value="HELICc"/>
    <property type="match status" value="1"/>
</dbReference>
<evidence type="ECO:0000256" key="2">
    <source>
        <dbReference type="ARBA" id="ARBA00022801"/>
    </source>
</evidence>
<dbReference type="SUPFAM" id="SSF52540">
    <property type="entry name" value="P-loop containing nucleoside triphosphate hydrolases"/>
    <property type="match status" value="2"/>
</dbReference>
<dbReference type="Pfam" id="PF00176">
    <property type="entry name" value="SNF2-rel_dom"/>
    <property type="match status" value="1"/>
</dbReference>
<dbReference type="PROSITE" id="PS51192">
    <property type="entry name" value="HELICASE_ATP_BIND_1"/>
    <property type="match status" value="1"/>
</dbReference>
<keyword evidence="8" id="KW-1185">Reference proteome</keyword>
<dbReference type="CDD" id="cd18011">
    <property type="entry name" value="DEXDc_RapA"/>
    <property type="match status" value="1"/>
</dbReference>
<dbReference type="SMART" id="SM00487">
    <property type="entry name" value="DEXDc"/>
    <property type="match status" value="1"/>
</dbReference>
<dbReference type="PANTHER" id="PTHR45766">
    <property type="entry name" value="DNA ANNEALING HELICASE AND ENDONUCLEASE ZRANB3 FAMILY MEMBER"/>
    <property type="match status" value="1"/>
</dbReference>
<dbReference type="PANTHER" id="PTHR45766:SF6">
    <property type="entry name" value="SWI_SNF-RELATED MATRIX-ASSOCIATED ACTIN-DEPENDENT REGULATOR OF CHROMATIN SUBFAMILY A-LIKE PROTEIN 1"/>
    <property type="match status" value="1"/>
</dbReference>
<evidence type="ECO:0000256" key="1">
    <source>
        <dbReference type="ARBA" id="ARBA00022741"/>
    </source>
</evidence>
<evidence type="ECO:0000256" key="4">
    <source>
        <dbReference type="ARBA" id="ARBA00022840"/>
    </source>
</evidence>
<dbReference type="InterPro" id="IPR049730">
    <property type="entry name" value="SNF2/RAD54-like_C"/>
</dbReference>
<dbReference type="Gene3D" id="3.40.50.10810">
    <property type="entry name" value="Tandem AAA-ATPase domain"/>
    <property type="match status" value="1"/>
</dbReference>
<dbReference type="InterPro" id="IPR001650">
    <property type="entry name" value="Helicase_C-like"/>
</dbReference>
<dbReference type="Gene3D" id="3.40.50.300">
    <property type="entry name" value="P-loop containing nucleotide triphosphate hydrolases"/>
    <property type="match status" value="1"/>
</dbReference>
<dbReference type="InterPro" id="IPR027417">
    <property type="entry name" value="P-loop_NTPase"/>
</dbReference>
<dbReference type="Pfam" id="PF00271">
    <property type="entry name" value="Helicase_C"/>
    <property type="match status" value="1"/>
</dbReference>
<dbReference type="EMBL" id="CP017075">
    <property type="protein sequence ID" value="AOR76362.1"/>
    <property type="molecule type" value="Genomic_DNA"/>
</dbReference>
<dbReference type="CDD" id="cd18793">
    <property type="entry name" value="SF2_C_SNF"/>
    <property type="match status" value="1"/>
</dbReference>
<dbReference type="InterPro" id="IPR014001">
    <property type="entry name" value="Helicase_ATP-bd"/>
</dbReference>
<keyword evidence="2" id="KW-0378">Hydrolase</keyword>
<accession>A0A1D8A2Q5</accession>
<evidence type="ECO:0000313" key="8">
    <source>
        <dbReference type="Proteomes" id="UP000094626"/>
    </source>
</evidence>
<keyword evidence="1" id="KW-0547">Nucleotide-binding</keyword>
<sequence>MNAVVFAPGDMVRARGREWIVLPSPGEGMLNVRPLSGSDDDAQIIIPELESSPVEPASFAAPTADRLDTQDGAQLLADALRLSLRRGAGPFRSAAHLGVEPRAYQLVPLMMALKLHVARLLIADDVGIGKTIESGMILREWLDRGLVDRFAVLCPPHLVDQWVTELAEKFDIDAVAVTAAKARGLERGLPTSQSLFDAYPFTVVSLDYIKADSRRDEFARACPPFVIVDEAHSCVGNERGKHQRYDLLERIATDPERHLLLLTATPHSGDVVAYDRLLGLVHKELAGGPNGGDANARERYARRLAQHLIQRRRPDIQDGWDERRAFAKHETKESPFTLNGDFASFQEEVLDYCFTVTERAGTDQRYRRLAFWGTLALMRCVGSSPAAAVSALSNRLSGMAEEGAIEPVVFDAEDGMLIESDIEPATAIEDSEETAALRALIERAQSLASRTAQDPKLKQLLAELRPLMQAGAKPVIFCRFIATAEALGEVLRVEFPKAALAVVTGALAPDERRNRVEALDVSNNRILVATDCLSEGINLQSLFDTVIHYDLSWNPTRHQQREGRVDRFGQQAPIVRSLMMYGENSAIDGAVLDVILRKADEIRKATGVAVPMPEDQESVTSALMQAVMLRRGGNAKSQLTFDFGPAAQRFERQWRDTAENAKASRSRYAQGALKPDEVLPEWNKMRALNGGPTEVARFTERALQRLGAPLEKLADHARLHIDFLPDAMRDRLGQRGLKGTRRISFLDDPNPGVTHVGRVHPAVAIMAETLAEGALDPQAAEGKALGRAGVWRTRAVAQMTTLLLLRLRYQLVTSGRTNRLLLAEEATAVAFAGLGTEPIAFADQALALLEQAASSDIDTDARLRQIDNAHSRLPSYTSAIEAFAQTRAETLSYDHIRLTEAAGGGATVKVSPVLPADIIGLYVLLPELN</sequence>
<reference evidence="8" key="1">
    <citation type="journal article" date="2017" name="J. Biotechnol.">
        <title>Complete genome sequence of Novosphingobium resinovorum SA1, a versatile xenobiotic-degrading bacterium capable of utilizing sulfanilic acid.</title>
        <authorList>
            <person name="Hegedus B."/>
            <person name="Kos P.B."/>
            <person name="Balint B."/>
            <person name="Maroti G."/>
            <person name="Gan H.M."/>
            <person name="Perei K."/>
            <person name="Rakhely G."/>
        </authorList>
    </citation>
    <scope>NUCLEOTIDE SEQUENCE [LARGE SCALE GENOMIC DNA]</scope>
    <source>
        <strain evidence="8">SA1</strain>
    </source>
</reference>
<evidence type="ECO:0000259" key="5">
    <source>
        <dbReference type="PROSITE" id="PS51192"/>
    </source>
</evidence>
<evidence type="ECO:0000259" key="6">
    <source>
        <dbReference type="PROSITE" id="PS51194"/>
    </source>
</evidence>
<evidence type="ECO:0000313" key="7">
    <source>
        <dbReference type="EMBL" id="AOR76362.1"/>
    </source>
</evidence>
<dbReference type="InterPro" id="IPR038718">
    <property type="entry name" value="SNF2-like_sf"/>
</dbReference>
<feature type="domain" description="Helicase C-terminal" evidence="6">
    <location>
        <begin position="456"/>
        <end position="618"/>
    </location>
</feature>